<evidence type="ECO:0000313" key="4">
    <source>
        <dbReference type="Proteomes" id="UP000515146"/>
    </source>
</evidence>
<accession>A0A6P6XQQ8</accession>
<dbReference type="PANTHER" id="PTHR10380">
    <property type="entry name" value="CUTICLE PROTEIN"/>
    <property type="match status" value="1"/>
</dbReference>
<dbReference type="GeneID" id="113790287"/>
<organism evidence="4 5">
    <name type="scientific">Dermatophagoides pteronyssinus</name>
    <name type="common">European house dust mite</name>
    <dbReference type="NCBI Taxonomy" id="6956"/>
    <lineage>
        <taxon>Eukaryota</taxon>
        <taxon>Metazoa</taxon>
        <taxon>Ecdysozoa</taxon>
        <taxon>Arthropoda</taxon>
        <taxon>Chelicerata</taxon>
        <taxon>Arachnida</taxon>
        <taxon>Acari</taxon>
        <taxon>Acariformes</taxon>
        <taxon>Sarcoptiformes</taxon>
        <taxon>Astigmata</taxon>
        <taxon>Psoroptidia</taxon>
        <taxon>Analgoidea</taxon>
        <taxon>Pyroglyphidae</taxon>
        <taxon>Dermatophagoidinae</taxon>
        <taxon>Dermatophagoides</taxon>
    </lineage>
</organism>
<feature type="region of interest" description="Disordered" evidence="2">
    <location>
        <begin position="195"/>
        <end position="217"/>
    </location>
</feature>
<dbReference type="PROSITE" id="PS51155">
    <property type="entry name" value="CHIT_BIND_RR_2"/>
    <property type="match status" value="1"/>
</dbReference>
<gene>
    <name evidence="5" type="primary">LOC113790287</name>
</gene>
<evidence type="ECO:0000256" key="3">
    <source>
        <dbReference type="SAM" id="SignalP"/>
    </source>
</evidence>
<dbReference type="Pfam" id="PF00379">
    <property type="entry name" value="Chitin_bind_4"/>
    <property type="match status" value="1"/>
</dbReference>
<feature type="chain" id="PRO_5028309593" evidence="3">
    <location>
        <begin position="23"/>
        <end position="300"/>
    </location>
</feature>
<keyword evidence="3" id="KW-0732">Signal</keyword>
<dbReference type="InterPro" id="IPR050468">
    <property type="entry name" value="Cuticle_Struct_Prot"/>
</dbReference>
<sequence>MYKIFFILIGTILPSSFGYGYGMSGMGGNSGYTKRSTYGGGSSSHGYDNYHAPQPYKFGYDIKDGYGGGLYQKETGDEYGNKKGSYGYTDSYGIYRQVDYVADKNGFRATIKTNEPGTANQNPASVYIDSNAPAVQYASAEKYGSSGYGKKISASSSGGYGSGNSGYSGSMTAASSYIKSSPTYSDESTNNGQFGLYKSASHSTPQYSPAKTSAYKPTTTSTIIDNEKIKAIIAALSSPSTSAPIYQMPAYYMEPKTVYKNIPYKASASNPVPILNIDAEQIQQLYGQHSLYQPAKSINQ</sequence>
<dbReference type="InterPro" id="IPR000618">
    <property type="entry name" value="Insect_cuticle"/>
</dbReference>
<dbReference type="KEGG" id="dpte:113790287"/>
<reference evidence="5" key="1">
    <citation type="submission" date="2025-08" db="UniProtKB">
        <authorList>
            <consortium name="RefSeq"/>
        </authorList>
    </citation>
    <scope>IDENTIFICATION</scope>
    <source>
        <strain evidence="5">Airmid</strain>
    </source>
</reference>
<keyword evidence="1" id="KW-0193">Cuticle</keyword>
<evidence type="ECO:0000256" key="1">
    <source>
        <dbReference type="PROSITE-ProRule" id="PRU00497"/>
    </source>
</evidence>
<name>A0A6P6XQQ8_DERPT</name>
<feature type="compositionally biased region" description="Polar residues" evidence="2">
    <location>
        <begin position="200"/>
        <end position="217"/>
    </location>
</feature>
<evidence type="ECO:0000256" key="2">
    <source>
        <dbReference type="SAM" id="MobiDB-lite"/>
    </source>
</evidence>
<dbReference type="OrthoDB" id="6513091at2759"/>
<protein>
    <submittedName>
        <fullName evidence="5">Stress protein DDR48-like</fullName>
    </submittedName>
</protein>
<dbReference type="InParanoid" id="A0A6P6XQQ8"/>
<feature type="signal peptide" evidence="3">
    <location>
        <begin position="1"/>
        <end position="22"/>
    </location>
</feature>
<dbReference type="AlphaFoldDB" id="A0A6P6XQQ8"/>
<dbReference type="Proteomes" id="UP000515146">
    <property type="component" value="Unplaced"/>
</dbReference>
<dbReference type="RefSeq" id="XP_027195735.1">
    <property type="nucleotide sequence ID" value="XM_027339934.1"/>
</dbReference>
<proteinExistence type="predicted"/>
<dbReference type="GO" id="GO:0008010">
    <property type="term" value="F:structural constituent of chitin-based larval cuticle"/>
    <property type="evidence" value="ECO:0007669"/>
    <property type="project" value="TreeGrafter"/>
</dbReference>
<dbReference type="GO" id="GO:0062129">
    <property type="term" value="C:chitin-based extracellular matrix"/>
    <property type="evidence" value="ECO:0007669"/>
    <property type="project" value="TreeGrafter"/>
</dbReference>
<keyword evidence="4" id="KW-1185">Reference proteome</keyword>
<evidence type="ECO:0000313" key="5">
    <source>
        <dbReference type="RefSeq" id="XP_027195735.1"/>
    </source>
</evidence>